<protein>
    <recommendedName>
        <fullName evidence="2">Glycosyltransferase</fullName>
    </recommendedName>
</protein>
<evidence type="ECO:0008006" key="2">
    <source>
        <dbReference type="Google" id="ProtNLM"/>
    </source>
</evidence>
<accession>A0A6C0IKB5</accession>
<sequence length="251" mass="29923">MENTLQKKRIAICYFGKTRATRFIFKSHQKHLFELLKKVNIEYDIFMHNWKTYDNLIQRDSLKVPDDYLEYTLLDPTCYRIDKQDDYLNSLTWTDYCDEEAFKIHGDSKYTWVPKLIKNNVCAQESLRRVTDMCTRYGKHYDYVLYIRPDLLLESDFNCKLFDQVTDTSIHILAYGGHAGYNDKMALTAYSSCEHYGNRITKYMAYKKEFLRVAAEVFCKYCVDLHFKEVYLMPLRTCLIRPNQTRDQAGP</sequence>
<organism evidence="1">
    <name type="scientific">viral metagenome</name>
    <dbReference type="NCBI Taxonomy" id="1070528"/>
    <lineage>
        <taxon>unclassified sequences</taxon>
        <taxon>metagenomes</taxon>
        <taxon>organismal metagenomes</taxon>
    </lineage>
</organism>
<evidence type="ECO:0000313" key="1">
    <source>
        <dbReference type="EMBL" id="QHT92327.1"/>
    </source>
</evidence>
<reference evidence="1" key="1">
    <citation type="journal article" date="2020" name="Nature">
        <title>Giant virus diversity and host interactions through global metagenomics.</title>
        <authorList>
            <person name="Schulz F."/>
            <person name="Roux S."/>
            <person name="Paez-Espino D."/>
            <person name="Jungbluth S."/>
            <person name="Walsh D.A."/>
            <person name="Denef V.J."/>
            <person name="McMahon K.D."/>
            <person name="Konstantinidis K.T."/>
            <person name="Eloe-Fadrosh E.A."/>
            <person name="Kyrpides N.C."/>
            <person name="Woyke T."/>
        </authorList>
    </citation>
    <scope>NUCLEOTIDE SEQUENCE</scope>
    <source>
        <strain evidence="1">GVMAG-M-3300023184-88</strain>
    </source>
</reference>
<name>A0A6C0IKB5_9ZZZZ</name>
<dbReference type="EMBL" id="MN740183">
    <property type="protein sequence ID" value="QHT92327.1"/>
    <property type="molecule type" value="Genomic_DNA"/>
</dbReference>
<dbReference type="AlphaFoldDB" id="A0A6C0IKB5"/>
<proteinExistence type="predicted"/>